<reference evidence="4 5" key="1">
    <citation type="submission" date="2016-03" db="EMBL/GenBank/DDBJ databases">
        <authorList>
            <person name="Ploux O."/>
        </authorList>
    </citation>
    <scope>NUCLEOTIDE SEQUENCE [LARGE SCALE GENOMIC DNA]</scope>
    <source>
        <strain evidence="4 5">URUG2</strain>
    </source>
</reference>
<accession>A0A2D3UZS6</accession>
<dbReference type="Proteomes" id="UP000225277">
    <property type="component" value="Unassembled WGS sequence"/>
</dbReference>
<evidence type="ECO:0000313" key="4">
    <source>
        <dbReference type="EMBL" id="CZT17917.1"/>
    </source>
</evidence>
<keyword evidence="1" id="KW-0479">Metal-binding</keyword>
<dbReference type="InterPro" id="IPR001841">
    <property type="entry name" value="Znf_RING"/>
</dbReference>
<evidence type="ECO:0000256" key="2">
    <source>
        <dbReference type="SAM" id="MobiDB-lite"/>
    </source>
</evidence>
<evidence type="ECO:0000256" key="1">
    <source>
        <dbReference type="PROSITE-ProRule" id="PRU00175"/>
    </source>
</evidence>
<feature type="compositionally biased region" description="Basic and acidic residues" evidence="2">
    <location>
        <begin position="300"/>
        <end position="313"/>
    </location>
</feature>
<evidence type="ECO:0000259" key="3">
    <source>
        <dbReference type="PROSITE" id="PS50089"/>
    </source>
</evidence>
<dbReference type="GO" id="GO:0008270">
    <property type="term" value="F:zinc ion binding"/>
    <property type="evidence" value="ECO:0007669"/>
    <property type="project" value="UniProtKB-KW"/>
</dbReference>
<feature type="domain" description="RING-type" evidence="3">
    <location>
        <begin position="423"/>
        <end position="465"/>
    </location>
</feature>
<dbReference type="InterPro" id="IPR013083">
    <property type="entry name" value="Znf_RING/FYVE/PHD"/>
</dbReference>
<proteinExistence type="predicted"/>
<organism evidence="4 5">
    <name type="scientific">Ramularia collo-cygni</name>
    <dbReference type="NCBI Taxonomy" id="112498"/>
    <lineage>
        <taxon>Eukaryota</taxon>
        <taxon>Fungi</taxon>
        <taxon>Dikarya</taxon>
        <taxon>Ascomycota</taxon>
        <taxon>Pezizomycotina</taxon>
        <taxon>Dothideomycetes</taxon>
        <taxon>Dothideomycetidae</taxon>
        <taxon>Mycosphaerellales</taxon>
        <taxon>Mycosphaerellaceae</taxon>
        <taxon>Ramularia</taxon>
    </lineage>
</organism>
<dbReference type="GeneID" id="35598946"/>
<protein>
    <recommendedName>
        <fullName evidence="3">RING-type domain-containing protein</fullName>
    </recommendedName>
</protein>
<gene>
    <name evidence="4" type="ORF">RCC_03754</name>
</gene>
<dbReference type="AlphaFoldDB" id="A0A2D3UZS6"/>
<dbReference type="RefSeq" id="XP_023624807.1">
    <property type="nucleotide sequence ID" value="XM_023769039.1"/>
</dbReference>
<sequence>MSTTCFVPQREALLPLISSLQPHSGDLVLIQHAPRVPQGDTLCELLVVGTHWQSDLDLFVLPSEDWVVFEKNKISARLQSRATLRPPHIIHPTPRNRNIDAGATVTLRPPNKLIIDNFFDAHCPYQRCHHGVVLINDITFSDLDLMESSRGGSLTLCPFCMGGELLQQHESLVKDVVDAFVRRSATEELLRDSAIREHRDNVNNMRLAMGYGILPNDPGLYGLGVQPGDNADDFEIVSLVEYLDRVGAVDAGSPAVAAPLPAAQMDYSLTRTATRHGRLASAPRGRAGRGSHGNVAYRRLGRDPRPGSDRTHEVSLGDALAEATMRIQDYHDSIMEPSPRLTLQIGNGTTAALDITEEDVTTSPNTVIAAFDATELIVQRSGPGTPRPPPIPERSPAPYRNVICSQPFRWYELVQDRVHNDVCGICIESFAESYSLLITALPCGHFFHDDCIRGRPRERLIVTCPYRCTGTVRL</sequence>
<dbReference type="SMART" id="SM00184">
    <property type="entry name" value="RING"/>
    <property type="match status" value="1"/>
</dbReference>
<dbReference type="Gene3D" id="3.30.40.10">
    <property type="entry name" value="Zinc/RING finger domain, C3HC4 (zinc finger)"/>
    <property type="match status" value="1"/>
</dbReference>
<keyword evidence="5" id="KW-1185">Reference proteome</keyword>
<evidence type="ECO:0000313" key="5">
    <source>
        <dbReference type="Proteomes" id="UP000225277"/>
    </source>
</evidence>
<feature type="region of interest" description="Disordered" evidence="2">
    <location>
        <begin position="281"/>
        <end position="313"/>
    </location>
</feature>
<dbReference type="Pfam" id="PF17123">
    <property type="entry name" value="zf-RING_11"/>
    <property type="match status" value="1"/>
</dbReference>
<keyword evidence="1" id="KW-0863">Zinc-finger</keyword>
<keyword evidence="1" id="KW-0862">Zinc</keyword>
<name>A0A2D3UZS6_9PEZI</name>
<dbReference type="SUPFAM" id="SSF57850">
    <property type="entry name" value="RING/U-box"/>
    <property type="match status" value="1"/>
</dbReference>
<dbReference type="PROSITE" id="PS50089">
    <property type="entry name" value="ZF_RING_2"/>
    <property type="match status" value="1"/>
</dbReference>
<dbReference type="STRING" id="112498.A0A2D3UZS6"/>
<dbReference type="OrthoDB" id="8062037at2759"/>
<dbReference type="EMBL" id="FJUY01000005">
    <property type="protein sequence ID" value="CZT17917.1"/>
    <property type="molecule type" value="Genomic_DNA"/>
</dbReference>